<proteinExistence type="predicted"/>
<keyword evidence="2" id="KW-1185">Reference proteome</keyword>
<evidence type="ECO:0000313" key="1">
    <source>
        <dbReference type="EMBL" id="MBB6444310.1"/>
    </source>
</evidence>
<dbReference type="Proteomes" id="UP000531594">
    <property type="component" value="Unassembled WGS sequence"/>
</dbReference>
<reference evidence="1 2" key="1">
    <citation type="submission" date="2020-08" db="EMBL/GenBank/DDBJ databases">
        <title>Genomic Encyclopedia of Type Strains, Phase IV (KMG-IV): sequencing the most valuable type-strain genomes for metagenomic binning, comparative biology and taxonomic classification.</title>
        <authorList>
            <person name="Goeker M."/>
        </authorList>
    </citation>
    <scope>NUCLEOTIDE SEQUENCE [LARGE SCALE GENOMIC DNA]</scope>
    <source>
        <strain evidence="1 2">DSM 5391</strain>
    </source>
</reference>
<name>A0A7X0LUD1_9BACI</name>
<gene>
    <name evidence="1" type="ORF">HNR53_000918</name>
</gene>
<accession>A0A7X0LUD1</accession>
<sequence length="73" mass="8896">MEVEIMSFAHFDEIYEIILDLMEVEEVVNVVPPKEWIEPVKHPVKHPVINEHYWWEEAFNETIIEKEKEEVYV</sequence>
<dbReference type="AlphaFoldDB" id="A0A7X0LUD1"/>
<evidence type="ECO:0000313" key="2">
    <source>
        <dbReference type="Proteomes" id="UP000531594"/>
    </source>
</evidence>
<organism evidence="1 2">
    <name type="scientific">Bacillus benzoevorans</name>
    <dbReference type="NCBI Taxonomy" id="1456"/>
    <lineage>
        <taxon>Bacteria</taxon>
        <taxon>Bacillati</taxon>
        <taxon>Bacillota</taxon>
        <taxon>Bacilli</taxon>
        <taxon>Bacillales</taxon>
        <taxon>Bacillaceae</taxon>
        <taxon>Bacillus</taxon>
    </lineage>
</organism>
<dbReference type="EMBL" id="JACHGK010000002">
    <property type="protein sequence ID" value="MBB6444310.1"/>
    <property type="molecule type" value="Genomic_DNA"/>
</dbReference>
<comment type="caution">
    <text evidence="1">The sequence shown here is derived from an EMBL/GenBank/DDBJ whole genome shotgun (WGS) entry which is preliminary data.</text>
</comment>
<protein>
    <submittedName>
        <fullName evidence="1">Uncharacterized protein</fullName>
    </submittedName>
</protein>